<organism evidence="2 3">
    <name type="scientific">Olleya aquimaris</name>
    <dbReference type="NCBI Taxonomy" id="639310"/>
    <lineage>
        <taxon>Bacteria</taxon>
        <taxon>Pseudomonadati</taxon>
        <taxon>Bacteroidota</taxon>
        <taxon>Flavobacteriia</taxon>
        <taxon>Flavobacteriales</taxon>
        <taxon>Flavobacteriaceae</taxon>
    </lineage>
</organism>
<keyword evidence="1" id="KW-0472">Membrane</keyword>
<name>A0A327RC92_9FLAO</name>
<dbReference type="AlphaFoldDB" id="A0A327RC92"/>
<sequence length="136" mass="15788">MPISIILSIAITFRGIFEQTKYEGKIWNKISHLLYIVLMCIIIYPLISDFVLAIGLKVNRISSNESINENFTVTYKNSSDTQNFAYGIIPNRKYDGPIDKLYLNKKEFELIYDKQEIKIEMQNGLFGIPFNPIIKE</sequence>
<reference evidence="2 3" key="1">
    <citation type="submission" date="2018-06" db="EMBL/GenBank/DDBJ databases">
        <title>Genomic Encyclopedia of Archaeal and Bacterial Type Strains, Phase II (KMG-II): from individual species to whole genera.</title>
        <authorList>
            <person name="Goeker M."/>
        </authorList>
    </citation>
    <scope>NUCLEOTIDE SEQUENCE [LARGE SCALE GENOMIC DNA]</scope>
    <source>
        <strain evidence="2 3">DSM 24464</strain>
    </source>
</reference>
<dbReference type="Proteomes" id="UP000248703">
    <property type="component" value="Unassembled WGS sequence"/>
</dbReference>
<dbReference type="EMBL" id="QLLO01000005">
    <property type="protein sequence ID" value="RAJ14540.1"/>
    <property type="molecule type" value="Genomic_DNA"/>
</dbReference>
<keyword evidence="1" id="KW-1133">Transmembrane helix</keyword>
<evidence type="ECO:0000313" key="2">
    <source>
        <dbReference type="EMBL" id="RAJ14540.1"/>
    </source>
</evidence>
<comment type="caution">
    <text evidence="2">The sequence shown here is derived from an EMBL/GenBank/DDBJ whole genome shotgun (WGS) entry which is preliminary data.</text>
</comment>
<keyword evidence="3" id="KW-1185">Reference proteome</keyword>
<gene>
    <name evidence="2" type="ORF">LY08_01716</name>
</gene>
<evidence type="ECO:0000256" key="1">
    <source>
        <dbReference type="SAM" id="Phobius"/>
    </source>
</evidence>
<accession>A0A327RC92</accession>
<feature type="transmembrane region" description="Helical" evidence="1">
    <location>
        <begin position="33"/>
        <end position="56"/>
    </location>
</feature>
<evidence type="ECO:0000313" key="3">
    <source>
        <dbReference type="Proteomes" id="UP000248703"/>
    </source>
</evidence>
<proteinExistence type="predicted"/>
<keyword evidence="1" id="KW-0812">Transmembrane</keyword>
<protein>
    <submittedName>
        <fullName evidence="2">Uncharacterized protein</fullName>
    </submittedName>
</protein>